<evidence type="ECO:0000256" key="3">
    <source>
        <dbReference type="ARBA" id="ARBA00022825"/>
    </source>
</evidence>
<dbReference type="Proteomes" id="UP000736164">
    <property type="component" value="Unassembled WGS sequence"/>
</dbReference>
<evidence type="ECO:0000256" key="1">
    <source>
        <dbReference type="ARBA" id="ARBA00022670"/>
    </source>
</evidence>
<keyword evidence="4" id="KW-1015">Disulfide bond</keyword>
<comment type="caution">
    <text evidence="7">The sequence shown here is derived from an EMBL/GenBank/DDBJ whole genome shotgun (WGS) entry which is preliminary data.</text>
</comment>
<dbReference type="PROSITE" id="PS00135">
    <property type="entry name" value="TRYPSIN_SER"/>
    <property type="match status" value="1"/>
</dbReference>
<protein>
    <submittedName>
        <fullName evidence="7">ENTK Enteropeptidase</fullName>
    </submittedName>
</protein>
<feature type="non-terminal residue" evidence="7">
    <location>
        <position position="269"/>
    </location>
</feature>
<keyword evidence="3 5" id="KW-0720">Serine protease</keyword>
<dbReference type="GO" id="GO:0004252">
    <property type="term" value="F:serine-type endopeptidase activity"/>
    <property type="evidence" value="ECO:0007669"/>
    <property type="project" value="InterPro"/>
</dbReference>
<keyword evidence="2 5" id="KW-0378">Hydrolase</keyword>
<evidence type="ECO:0000259" key="6">
    <source>
        <dbReference type="PROSITE" id="PS50240"/>
    </source>
</evidence>
<evidence type="ECO:0000313" key="8">
    <source>
        <dbReference type="Proteomes" id="UP000736164"/>
    </source>
</evidence>
<dbReference type="EMBL" id="JAAWVO010072075">
    <property type="protein sequence ID" value="MBN3324698.1"/>
    <property type="molecule type" value="Genomic_DNA"/>
</dbReference>
<dbReference type="SUPFAM" id="SSF50494">
    <property type="entry name" value="Trypsin-like serine proteases"/>
    <property type="match status" value="1"/>
</dbReference>
<gene>
    <name evidence="7" type="primary">Tmprss15_1</name>
    <name evidence="7" type="ORF">GTO95_0005739</name>
</gene>
<dbReference type="Pfam" id="PF00089">
    <property type="entry name" value="Trypsin"/>
    <property type="match status" value="1"/>
</dbReference>
<dbReference type="InterPro" id="IPR043504">
    <property type="entry name" value="Peptidase_S1_PA_chymotrypsin"/>
</dbReference>
<keyword evidence="1 5" id="KW-0645">Protease</keyword>
<organism evidence="7 8">
    <name type="scientific">Atractosteus spatula</name>
    <name type="common">Alligator gar</name>
    <name type="synonym">Lepisosteus spatula</name>
    <dbReference type="NCBI Taxonomy" id="7917"/>
    <lineage>
        <taxon>Eukaryota</taxon>
        <taxon>Metazoa</taxon>
        <taxon>Chordata</taxon>
        <taxon>Craniata</taxon>
        <taxon>Vertebrata</taxon>
        <taxon>Euteleostomi</taxon>
        <taxon>Actinopterygii</taxon>
        <taxon>Neopterygii</taxon>
        <taxon>Holostei</taxon>
        <taxon>Semionotiformes</taxon>
        <taxon>Lepisosteidae</taxon>
        <taxon>Atractosteus</taxon>
    </lineage>
</organism>
<evidence type="ECO:0000256" key="4">
    <source>
        <dbReference type="ARBA" id="ARBA00023157"/>
    </source>
</evidence>
<dbReference type="InterPro" id="IPR033116">
    <property type="entry name" value="TRYPSIN_SER"/>
</dbReference>
<dbReference type="Gene3D" id="2.40.10.10">
    <property type="entry name" value="Trypsin-like serine proteases"/>
    <property type="match status" value="2"/>
</dbReference>
<dbReference type="PRINTS" id="PR00722">
    <property type="entry name" value="CHYMOTRYPSIN"/>
</dbReference>
<dbReference type="PROSITE" id="PS00134">
    <property type="entry name" value="TRYPSIN_HIS"/>
    <property type="match status" value="1"/>
</dbReference>
<feature type="domain" description="Peptidase S1" evidence="6">
    <location>
        <begin position="14"/>
        <end position="269"/>
    </location>
</feature>
<evidence type="ECO:0000256" key="5">
    <source>
        <dbReference type="RuleBase" id="RU363034"/>
    </source>
</evidence>
<sequence length="269" mass="30422">CGKRIVFRKMEGKVVGGNNSEEGAWPWIVSLHFRGRHICGGTLISEDWVVTAGHCVYGYFQSRRGRDFQRKTPPPSKTQRNIRFTEWEALIGLHTQLNLTSPNTVIRRIDRIVMNPQYNKRTKDGDIAMMHLDLSIKLTDYIQPICLPEKEHEFPAGTVCVIAGWGREEEQGPVANILQEAFLPLVTNKECQQLMPEYNITQRMLCAGYDEGGVDTCQGDSGGPLMCQDKTGWMLAGVTSFGSGCGRPHRPSVYVRVTEFLDWIYKIQL</sequence>
<reference evidence="7" key="1">
    <citation type="journal article" date="2021" name="Cell">
        <title>Tracing the genetic footprints of vertebrate landing in non-teleost ray-finned fishes.</title>
        <authorList>
            <person name="Bi X."/>
            <person name="Wang K."/>
            <person name="Yang L."/>
            <person name="Pan H."/>
            <person name="Jiang H."/>
            <person name="Wei Q."/>
            <person name="Fang M."/>
            <person name="Yu H."/>
            <person name="Zhu C."/>
            <person name="Cai Y."/>
            <person name="He Y."/>
            <person name="Gan X."/>
            <person name="Zeng H."/>
            <person name="Yu D."/>
            <person name="Zhu Y."/>
            <person name="Jiang H."/>
            <person name="Qiu Q."/>
            <person name="Yang H."/>
            <person name="Zhang Y.E."/>
            <person name="Wang W."/>
            <person name="Zhu M."/>
            <person name="He S."/>
            <person name="Zhang G."/>
        </authorList>
    </citation>
    <scope>NUCLEOTIDE SEQUENCE</scope>
    <source>
        <strain evidence="7">Allg_001</strain>
    </source>
</reference>
<dbReference type="InterPro" id="IPR018114">
    <property type="entry name" value="TRYPSIN_HIS"/>
</dbReference>
<dbReference type="InterPro" id="IPR001314">
    <property type="entry name" value="Peptidase_S1A"/>
</dbReference>
<dbReference type="SMART" id="SM00020">
    <property type="entry name" value="Tryp_SPc"/>
    <property type="match status" value="1"/>
</dbReference>
<accession>A0A8J7TI31</accession>
<dbReference type="GO" id="GO:0006508">
    <property type="term" value="P:proteolysis"/>
    <property type="evidence" value="ECO:0007669"/>
    <property type="project" value="UniProtKB-KW"/>
</dbReference>
<dbReference type="InterPro" id="IPR001254">
    <property type="entry name" value="Trypsin_dom"/>
</dbReference>
<dbReference type="FunFam" id="2.40.10.10:FF:000006">
    <property type="entry name" value="Serine proteinase stubble"/>
    <property type="match status" value="1"/>
</dbReference>
<evidence type="ECO:0000313" key="7">
    <source>
        <dbReference type="EMBL" id="MBN3324698.1"/>
    </source>
</evidence>
<dbReference type="CDD" id="cd00190">
    <property type="entry name" value="Tryp_SPc"/>
    <property type="match status" value="1"/>
</dbReference>
<proteinExistence type="predicted"/>
<evidence type="ECO:0000256" key="2">
    <source>
        <dbReference type="ARBA" id="ARBA00022801"/>
    </source>
</evidence>
<dbReference type="PANTHER" id="PTHR24252">
    <property type="entry name" value="ACROSIN-RELATED"/>
    <property type="match status" value="1"/>
</dbReference>
<dbReference type="PROSITE" id="PS50240">
    <property type="entry name" value="TRYPSIN_DOM"/>
    <property type="match status" value="1"/>
</dbReference>
<dbReference type="InterPro" id="IPR009003">
    <property type="entry name" value="Peptidase_S1_PA"/>
</dbReference>
<feature type="non-terminal residue" evidence="7">
    <location>
        <position position="1"/>
    </location>
</feature>
<name>A0A8J7TI31_ATRSP</name>
<dbReference type="AlphaFoldDB" id="A0A8J7TI31"/>
<keyword evidence="8" id="KW-1185">Reference proteome</keyword>
<dbReference type="PANTHER" id="PTHR24252:SF16">
    <property type="entry name" value="TRANSMEMBRANE SERINE PROTEASE 15"/>
    <property type="match status" value="1"/>
</dbReference>